<protein>
    <submittedName>
        <fullName evidence="1">Uncharacterized protein</fullName>
    </submittedName>
</protein>
<comment type="caution">
    <text evidence="1">The sequence shown here is derived from an EMBL/GenBank/DDBJ whole genome shotgun (WGS) entry which is preliminary data.</text>
</comment>
<organism evidence="1 2">
    <name type="scientific">Pyropia yezoensis</name>
    <name type="common">Susabi-nori</name>
    <name type="synonym">Porphyra yezoensis</name>
    <dbReference type="NCBI Taxonomy" id="2788"/>
    <lineage>
        <taxon>Eukaryota</taxon>
        <taxon>Rhodophyta</taxon>
        <taxon>Bangiophyceae</taxon>
        <taxon>Bangiales</taxon>
        <taxon>Bangiaceae</taxon>
        <taxon>Pyropia</taxon>
    </lineage>
</organism>
<evidence type="ECO:0000313" key="1">
    <source>
        <dbReference type="EMBL" id="KAK1858373.1"/>
    </source>
</evidence>
<reference evidence="1" key="1">
    <citation type="submission" date="2019-11" db="EMBL/GenBank/DDBJ databases">
        <title>Nori genome reveals adaptations in red seaweeds to the harsh intertidal environment.</title>
        <authorList>
            <person name="Wang D."/>
            <person name="Mao Y."/>
        </authorList>
    </citation>
    <scope>NUCLEOTIDE SEQUENCE</scope>
    <source>
        <tissue evidence="1">Gametophyte</tissue>
    </source>
</reference>
<evidence type="ECO:0000313" key="2">
    <source>
        <dbReference type="Proteomes" id="UP000798662"/>
    </source>
</evidence>
<accession>A0ACC3BL81</accession>
<keyword evidence="2" id="KW-1185">Reference proteome</keyword>
<proteinExistence type="predicted"/>
<dbReference type="Proteomes" id="UP000798662">
    <property type="component" value="Chromosome 1"/>
</dbReference>
<gene>
    <name evidence="1" type="ORF">I4F81_000979</name>
</gene>
<name>A0ACC3BL81_PYRYE</name>
<dbReference type="EMBL" id="CM020618">
    <property type="protein sequence ID" value="KAK1858373.1"/>
    <property type="molecule type" value="Genomic_DNA"/>
</dbReference>
<sequence length="232" mass="23246">MMGRPAWSCALAAAIAACTGVRLAVATGSDAPLAPPASPLSNCTAPFGDGARTYSHCQALPGRVGNFALYWSADDITATIEMLFAATTVVPGWAGFGFSDDLSMIGTTAVVGLISDDGSASAGVYKLGGQTTTAVVPADDDDASAAAISGVEADHDGTVLRVAFSYSLQNDGIVSGFGPNGVIWAIGGAASGTSLSRHIERAAAQIEFGLSDADEAQEELVDSANVGTGPIE</sequence>